<dbReference type="PROSITE" id="PS00169">
    <property type="entry name" value="D_ALA_DEHYDRATASE"/>
    <property type="match status" value="1"/>
</dbReference>
<feature type="active site" description="Schiff-base intermediate with substrate" evidence="8">
    <location>
        <position position="172"/>
    </location>
</feature>
<evidence type="ECO:0000256" key="3">
    <source>
        <dbReference type="ARBA" id="ARBA00023133"/>
    </source>
</evidence>
<dbReference type="STRING" id="667725.A0A0L0FHG2"/>
<feature type="binding site" evidence="9">
    <location>
        <position position="252"/>
    </location>
    <ligand>
        <name>5-aminolevulinate</name>
        <dbReference type="ChEBI" id="CHEBI:356416"/>
        <label>2</label>
    </ligand>
</feature>
<comment type="catalytic activity">
    <reaction evidence="7 10">
        <text>2 5-aminolevulinate = porphobilinogen + 2 H2O + H(+)</text>
        <dbReference type="Rhea" id="RHEA:24064"/>
        <dbReference type="ChEBI" id="CHEBI:15377"/>
        <dbReference type="ChEBI" id="CHEBI:15378"/>
        <dbReference type="ChEBI" id="CHEBI:58126"/>
        <dbReference type="ChEBI" id="CHEBI:356416"/>
        <dbReference type="EC" id="4.2.1.24"/>
    </reaction>
</comment>
<keyword evidence="4 10" id="KW-0456">Lyase</keyword>
<comment type="similarity">
    <text evidence="2 11">Belongs to the ALAD family.</text>
</comment>
<dbReference type="Proteomes" id="UP000054560">
    <property type="component" value="Unassembled WGS sequence"/>
</dbReference>
<comment type="pathway">
    <text evidence="1">Porphyrin-containing compound metabolism; protoporphyrin-IX biosynthesis; coproporphyrinogen-III from 5-aminolevulinate: step 1/4.</text>
</comment>
<evidence type="ECO:0000256" key="10">
    <source>
        <dbReference type="RuleBase" id="RU000515"/>
    </source>
</evidence>
<evidence type="ECO:0000256" key="7">
    <source>
        <dbReference type="ARBA" id="ARBA00047651"/>
    </source>
</evidence>
<feature type="active site" description="Schiff-base intermediate with substrate" evidence="8">
    <location>
        <position position="225"/>
    </location>
</feature>
<evidence type="ECO:0000256" key="9">
    <source>
        <dbReference type="PIRSR" id="PIRSR001415-2"/>
    </source>
</evidence>
<evidence type="ECO:0000256" key="2">
    <source>
        <dbReference type="ARBA" id="ARBA00008055"/>
    </source>
</evidence>
<dbReference type="GO" id="GO:0005829">
    <property type="term" value="C:cytosol"/>
    <property type="evidence" value="ECO:0007669"/>
    <property type="project" value="TreeGrafter"/>
</dbReference>
<dbReference type="InterPro" id="IPR030656">
    <property type="entry name" value="ALAD_AS"/>
</dbReference>
<dbReference type="GO" id="GO:0004655">
    <property type="term" value="F:porphobilinogen synthase activity"/>
    <property type="evidence" value="ECO:0007669"/>
    <property type="project" value="UniProtKB-EC"/>
</dbReference>
<keyword evidence="3" id="KW-0350">Heme biosynthesis</keyword>
<name>A0A0L0FHG2_9EUKA</name>
<evidence type="ECO:0000256" key="11">
    <source>
        <dbReference type="RuleBase" id="RU004161"/>
    </source>
</evidence>
<evidence type="ECO:0000313" key="13">
    <source>
        <dbReference type="Proteomes" id="UP000054560"/>
    </source>
</evidence>
<evidence type="ECO:0000256" key="5">
    <source>
        <dbReference type="ARBA" id="ARBA00023244"/>
    </source>
</evidence>
<dbReference type="PRINTS" id="PR00144">
    <property type="entry name" value="DALDHYDRTASE"/>
</dbReference>
<dbReference type="UniPathway" id="UPA00251">
    <property type="reaction ID" value="UER00318"/>
</dbReference>
<dbReference type="PANTHER" id="PTHR11458">
    <property type="entry name" value="DELTA-AMINOLEVULINIC ACID DEHYDRATASE"/>
    <property type="match status" value="1"/>
</dbReference>
<organism evidence="12 13">
    <name type="scientific">Sphaeroforma arctica JP610</name>
    <dbReference type="NCBI Taxonomy" id="667725"/>
    <lineage>
        <taxon>Eukaryota</taxon>
        <taxon>Ichthyosporea</taxon>
        <taxon>Ichthyophonida</taxon>
        <taxon>Sphaeroforma</taxon>
    </lineage>
</organism>
<comment type="function">
    <text evidence="6">Catalyzes an early step in the biosynthesis of tetrapyrroles. Binds two molecules of 5-aminolevulinate per subunit, each at a distinct site, and catalyzes their condensation to form porphobilinogen.</text>
</comment>
<dbReference type="SUPFAM" id="SSF51569">
    <property type="entry name" value="Aldolase"/>
    <property type="match status" value="1"/>
</dbReference>
<accession>A0A0L0FHG2</accession>
<proteinExistence type="inferred from homology"/>
<keyword evidence="13" id="KW-1185">Reference proteome</keyword>
<gene>
    <name evidence="12" type="ORF">SARC_11302</name>
</gene>
<dbReference type="SMART" id="SM01004">
    <property type="entry name" value="ALAD"/>
    <property type="match status" value="1"/>
</dbReference>
<dbReference type="GeneID" id="25911806"/>
<evidence type="ECO:0000256" key="4">
    <source>
        <dbReference type="ARBA" id="ARBA00023239"/>
    </source>
</evidence>
<reference evidence="12 13" key="1">
    <citation type="submission" date="2011-02" db="EMBL/GenBank/DDBJ databases">
        <title>The Genome Sequence of Sphaeroforma arctica JP610.</title>
        <authorList>
            <consortium name="The Broad Institute Genome Sequencing Platform"/>
            <person name="Russ C."/>
            <person name="Cuomo C."/>
            <person name="Young S.K."/>
            <person name="Zeng Q."/>
            <person name="Gargeya S."/>
            <person name="Alvarado L."/>
            <person name="Berlin A."/>
            <person name="Chapman S.B."/>
            <person name="Chen Z."/>
            <person name="Freedman E."/>
            <person name="Gellesch M."/>
            <person name="Goldberg J."/>
            <person name="Griggs A."/>
            <person name="Gujja S."/>
            <person name="Heilman E."/>
            <person name="Heiman D."/>
            <person name="Howarth C."/>
            <person name="Mehta T."/>
            <person name="Neiman D."/>
            <person name="Pearson M."/>
            <person name="Roberts A."/>
            <person name="Saif S."/>
            <person name="Shea T."/>
            <person name="Shenoy N."/>
            <person name="Sisk P."/>
            <person name="Stolte C."/>
            <person name="Sykes S."/>
            <person name="White J."/>
            <person name="Yandava C."/>
            <person name="Burger G."/>
            <person name="Gray M.W."/>
            <person name="Holland P.W.H."/>
            <person name="King N."/>
            <person name="Lang F.B.F."/>
            <person name="Roger A.J."/>
            <person name="Ruiz-Trillo I."/>
            <person name="Haas B."/>
            <person name="Nusbaum C."/>
            <person name="Birren B."/>
        </authorList>
    </citation>
    <scope>NUCLEOTIDE SEQUENCE [LARGE SCALE GENOMIC DNA]</scope>
    <source>
        <strain evidence="12 13">JP610</strain>
    </source>
</reference>
<dbReference type="InterPro" id="IPR013785">
    <property type="entry name" value="Aldolase_TIM"/>
</dbReference>
<dbReference type="OrthoDB" id="1530at2759"/>
<feature type="binding site" evidence="9">
    <location>
        <position position="194"/>
    </location>
    <ligand>
        <name>5-aminolevulinate</name>
        <dbReference type="ChEBI" id="CHEBI:356416"/>
        <label>1</label>
    </ligand>
</feature>
<evidence type="ECO:0000313" key="12">
    <source>
        <dbReference type="EMBL" id="KNC76185.1"/>
    </source>
</evidence>
<dbReference type="eggNOG" id="KOG2794">
    <property type="taxonomic scope" value="Eukaryota"/>
</dbReference>
<dbReference type="NCBIfam" id="NF006762">
    <property type="entry name" value="PRK09283.1"/>
    <property type="match status" value="1"/>
</dbReference>
<dbReference type="GO" id="GO:0008270">
    <property type="term" value="F:zinc ion binding"/>
    <property type="evidence" value="ECO:0007669"/>
    <property type="project" value="TreeGrafter"/>
</dbReference>
<feature type="binding site" evidence="9">
    <location>
        <position position="291"/>
    </location>
    <ligand>
        <name>5-aminolevulinate</name>
        <dbReference type="ChEBI" id="CHEBI:356416"/>
        <label>2</label>
    </ligand>
</feature>
<dbReference type="PIRSF" id="PIRSF001415">
    <property type="entry name" value="Porphbilin_synth"/>
    <property type="match status" value="1"/>
</dbReference>
<sequence>MKLHPDVAVCLVAINTHLYRCWLLACDRIGVNQLLDFVAPLVKKGLKSVILFGVVNQSKKDALGTCADDATNPVVLALPMLRKAFPDLLLVVDVCLCPYSDTGHCGVFKADGALDNGPSTQRIAEIAINYAKAGAQVVAPSDMLDNRIDAIRGGLRDANLDGQVSIMSYSAKFASAFYGPFRAAAGSAPSFGDRRNYQLPPGARGLAIRAGDRDVVEGADMLMVKPGGPYLDIIRELKDKYPQLPMCVYQVSGEYALMWHGAAAGAIDLKRGVLETMTSFRRAGCDCIITYYTPMLLDWLDE</sequence>
<dbReference type="Pfam" id="PF00490">
    <property type="entry name" value="ALAD"/>
    <property type="match status" value="1"/>
</dbReference>
<dbReference type="EMBL" id="KQ243213">
    <property type="protein sequence ID" value="KNC76185.1"/>
    <property type="molecule type" value="Genomic_DNA"/>
</dbReference>
<comment type="subunit">
    <text evidence="10">Homooctamer.</text>
</comment>
<dbReference type="Gene3D" id="3.20.20.70">
    <property type="entry name" value="Aldolase class I"/>
    <property type="match status" value="1"/>
</dbReference>
<feature type="binding site" evidence="9">
    <location>
        <position position="182"/>
    </location>
    <ligand>
        <name>5-aminolevulinate</name>
        <dbReference type="ChEBI" id="CHEBI:356416"/>
        <label>1</label>
    </ligand>
</feature>
<evidence type="ECO:0000256" key="1">
    <source>
        <dbReference type="ARBA" id="ARBA00004694"/>
    </source>
</evidence>
<evidence type="ECO:0000256" key="6">
    <source>
        <dbReference type="ARBA" id="ARBA00025628"/>
    </source>
</evidence>
<evidence type="ECO:0000256" key="8">
    <source>
        <dbReference type="PIRSR" id="PIRSR001415-1"/>
    </source>
</evidence>
<dbReference type="EC" id="4.2.1.24" evidence="10"/>
<dbReference type="AlphaFoldDB" id="A0A0L0FHG2"/>
<protein>
    <recommendedName>
        <fullName evidence="10">Delta-aminolevulinic acid dehydratase</fullName>
        <ecNumber evidence="10">4.2.1.24</ecNumber>
    </recommendedName>
</protein>
<dbReference type="InterPro" id="IPR001731">
    <property type="entry name" value="ALAD"/>
</dbReference>
<keyword evidence="5 10" id="KW-0627">Porphyrin biosynthesis</keyword>
<dbReference type="RefSeq" id="XP_014150087.1">
    <property type="nucleotide sequence ID" value="XM_014294612.1"/>
</dbReference>
<dbReference type="PANTHER" id="PTHR11458:SF0">
    <property type="entry name" value="DELTA-AMINOLEVULINIC ACID DEHYDRATASE"/>
    <property type="match status" value="1"/>
</dbReference>
<dbReference type="GO" id="GO:0006782">
    <property type="term" value="P:protoporphyrinogen IX biosynthetic process"/>
    <property type="evidence" value="ECO:0007669"/>
    <property type="project" value="UniProtKB-UniPathway"/>
</dbReference>